<evidence type="ECO:0000256" key="1">
    <source>
        <dbReference type="SAM" id="MobiDB-lite"/>
    </source>
</evidence>
<dbReference type="RefSeq" id="WP_425578156.1">
    <property type="nucleotide sequence ID" value="NZ_BAAAPE010000007.1"/>
</dbReference>
<name>A0ABN2VT84_9ACTN</name>
<feature type="compositionally biased region" description="Pro residues" evidence="1">
    <location>
        <begin position="292"/>
        <end position="305"/>
    </location>
</feature>
<dbReference type="Pfam" id="PF13349">
    <property type="entry name" value="DUF4097"/>
    <property type="match status" value="1"/>
</dbReference>
<comment type="caution">
    <text evidence="3">The sequence shown here is derived from an EMBL/GenBank/DDBJ whole genome shotgun (WGS) entry which is preliminary data.</text>
</comment>
<accession>A0ABN2VT84</accession>
<evidence type="ECO:0000259" key="2">
    <source>
        <dbReference type="Pfam" id="PF13349"/>
    </source>
</evidence>
<keyword evidence="4" id="KW-1185">Reference proteome</keyword>
<evidence type="ECO:0000313" key="3">
    <source>
        <dbReference type="EMBL" id="GAA2071702.1"/>
    </source>
</evidence>
<dbReference type="InterPro" id="IPR025164">
    <property type="entry name" value="Toastrack_DUF4097"/>
</dbReference>
<reference evidence="3 4" key="1">
    <citation type="journal article" date="2019" name="Int. J. Syst. Evol. Microbiol.">
        <title>The Global Catalogue of Microorganisms (GCM) 10K type strain sequencing project: providing services to taxonomists for standard genome sequencing and annotation.</title>
        <authorList>
            <consortium name="The Broad Institute Genomics Platform"/>
            <consortium name="The Broad Institute Genome Sequencing Center for Infectious Disease"/>
            <person name="Wu L."/>
            <person name="Ma J."/>
        </authorList>
    </citation>
    <scope>NUCLEOTIDE SEQUENCE [LARGE SCALE GENOMIC DNA]</scope>
    <source>
        <strain evidence="3 4">JCM 15478</strain>
    </source>
</reference>
<sequence>MPAEHSWQISEPQKIEFTEPVTELHVRAVNGTVNVVGTDDPATRLEIGAVEGPPLLVTREGGKLVVAYEDLPWKGFLKWLDRKGWRRTVEVSVSVPAQASLTVGVVGASAVVSGMRGRTDVRGVSGDSTLVGLTGPVHAETVSGAVEAQRLTGPLRFNSVSGDLTFIDGGSHVRADTVSGSVVLDVGPEAPRETDIKLTTVSGEVAIRLPEDADAAVEARTTSGGLSSAFPGLRTDGQWGVRQAHGTLGAGRGRLRAETVSGGLALLKRPKEEPPGPDVRPSGAEGDTPDAPAAPSPAPSAPKDL</sequence>
<proteinExistence type="predicted"/>
<dbReference type="EMBL" id="BAAAPE010000007">
    <property type="protein sequence ID" value="GAA2071702.1"/>
    <property type="molecule type" value="Genomic_DNA"/>
</dbReference>
<organism evidence="3 4">
    <name type="scientific">Streptomyces albiaxialis</name>
    <dbReference type="NCBI Taxonomy" id="329523"/>
    <lineage>
        <taxon>Bacteria</taxon>
        <taxon>Bacillati</taxon>
        <taxon>Actinomycetota</taxon>
        <taxon>Actinomycetes</taxon>
        <taxon>Kitasatosporales</taxon>
        <taxon>Streptomycetaceae</taxon>
        <taxon>Streptomyces</taxon>
    </lineage>
</organism>
<feature type="domain" description="DUF4097" evidence="2">
    <location>
        <begin position="193"/>
        <end position="264"/>
    </location>
</feature>
<gene>
    <name evidence="3" type="ORF">GCM10009801_23660</name>
</gene>
<feature type="region of interest" description="Disordered" evidence="1">
    <location>
        <begin position="259"/>
        <end position="305"/>
    </location>
</feature>
<protein>
    <submittedName>
        <fullName evidence="3">DUF4097 family beta strand repeat-containing protein</fullName>
    </submittedName>
</protein>
<dbReference type="Proteomes" id="UP001500016">
    <property type="component" value="Unassembled WGS sequence"/>
</dbReference>
<evidence type="ECO:0000313" key="4">
    <source>
        <dbReference type="Proteomes" id="UP001500016"/>
    </source>
</evidence>